<gene>
    <name evidence="1" type="ORF">DILT_LOCUS12498</name>
</gene>
<sequence length="29" mass="3250">MRRDAVRALCYLPAGKQVQGSHKSSPQKH</sequence>
<dbReference type="EMBL" id="UYRU01066652">
    <property type="protein sequence ID" value="VDN16667.1"/>
    <property type="molecule type" value="Genomic_DNA"/>
</dbReference>
<accession>A0A3P7LYG8</accession>
<evidence type="ECO:0000313" key="1">
    <source>
        <dbReference type="EMBL" id="VDN16667.1"/>
    </source>
</evidence>
<protein>
    <submittedName>
        <fullName evidence="1">Uncharacterized protein</fullName>
    </submittedName>
</protein>
<evidence type="ECO:0000313" key="2">
    <source>
        <dbReference type="Proteomes" id="UP000281553"/>
    </source>
</evidence>
<proteinExistence type="predicted"/>
<keyword evidence="2" id="KW-1185">Reference proteome</keyword>
<dbReference type="AlphaFoldDB" id="A0A3P7LYG8"/>
<dbReference type="Proteomes" id="UP000281553">
    <property type="component" value="Unassembled WGS sequence"/>
</dbReference>
<name>A0A3P7LYG8_DIBLA</name>
<reference evidence="1 2" key="1">
    <citation type="submission" date="2018-11" db="EMBL/GenBank/DDBJ databases">
        <authorList>
            <consortium name="Pathogen Informatics"/>
        </authorList>
    </citation>
    <scope>NUCLEOTIDE SEQUENCE [LARGE SCALE GENOMIC DNA]</scope>
</reference>
<organism evidence="1 2">
    <name type="scientific">Dibothriocephalus latus</name>
    <name type="common">Fish tapeworm</name>
    <name type="synonym">Diphyllobothrium latum</name>
    <dbReference type="NCBI Taxonomy" id="60516"/>
    <lineage>
        <taxon>Eukaryota</taxon>
        <taxon>Metazoa</taxon>
        <taxon>Spiralia</taxon>
        <taxon>Lophotrochozoa</taxon>
        <taxon>Platyhelminthes</taxon>
        <taxon>Cestoda</taxon>
        <taxon>Eucestoda</taxon>
        <taxon>Diphyllobothriidea</taxon>
        <taxon>Diphyllobothriidae</taxon>
        <taxon>Dibothriocephalus</taxon>
    </lineage>
</organism>